<feature type="transmembrane region" description="Helical" evidence="9">
    <location>
        <begin position="281"/>
        <end position="301"/>
    </location>
</feature>
<evidence type="ECO:0000259" key="10">
    <source>
        <dbReference type="Pfam" id="PF04234"/>
    </source>
</evidence>
<feature type="transmembrane region" description="Helical" evidence="9">
    <location>
        <begin position="211"/>
        <end position="232"/>
    </location>
</feature>
<dbReference type="InterPro" id="IPR014756">
    <property type="entry name" value="Ig_E-set"/>
</dbReference>
<evidence type="ECO:0000256" key="7">
    <source>
        <dbReference type="ARBA" id="ARBA00023008"/>
    </source>
</evidence>
<keyword evidence="4" id="KW-0479">Metal-binding</keyword>
<evidence type="ECO:0000256" key="9">
    <source>
        <dbReference type="SAM" id="Phobius"/>
    </source>
</evidence>
<evidence type="ECO:0000256" key="8">
    <source>
        <dbReference type="ARBA" id="ARBA00023136"/>
    </source>
</evidence>
<proteinExistence type="predicted"/>
<feature type="domain" description="Copper resistance protein D" evidence="11">
    <location>
        <begin position="344"/>
        <end position="450"/>
    </location>
</feature>
<evidence type="ECO:0000313" key="12">
    <source>
        <dbReference type="EMBL" id="RYB92900.1"/>
    </source>
</evidence>
<protein>
    <submittedName>
        <fullName evidence="12">Copper resistance protein CopC</fullName>
    </submittedName>
</protein>
<dbReference type="OrthoDB" id="5242236at2"/>
<dbReference type="InterPro" id="IPR008457">
    <property type="entry name" value="Cu-R_CopD_dom"/>
</dbReference>
<evidence type="ECO:0000259" key="11">
    <source>
        <dbReference type="Pfam" id="PF05425"/>
    </source>
</evidence>
<evidence type="ECO:0000256" key="6">
    <source>
        <dbReference type="ARBA" id="ARBA00022989"/>
    </source>
</evidence>
<dbReference type="Pfam" id="PF04234">
    <property type="entry name" value="CopC"/>
    <property type="match status" value="1"/>
</dbReference>
<dbReference type="InterPro" id="IPR014755">
    <property type="entry name" value="Cu-Rt/internalin_Ig-like"/>
</dbReference>
<evidence type="ECO:0000256" key="4">
    <source>
        <dbReference type="ARBA" id="ARBA00022723"/>
    </source>
</evidence>
<keyword evidence="7" id="KW-0186">Copper</keyword>
<accession>A0A4Q2RUT3</accession>
<evidence type="ECO:0000256" key="3">
    <source>
        <dbReference type="ARBA" id="ARBA00022692"/>
    </source>
</evidence>
<keyword evidence="13" id="KW-1185">Reference proteome</keyword>
<dbReference type="Proteomes" id="UP000294071">
    <property type="component" value="Unassembled WGS sequence"/>
</dbReference>
<reference evidence="12 13" key="1">
    <citation type="submission" date="2019-01" db="EMBL/GenBank/DDBJ databases">
        <title>Novel species of Nocardioides.</title>
        <authorList>
            <person name="Liu Q."/>
            <person name="Xin Y.-H."/>
        </authorList>
    </citation>
    <scope>NUCLEOTIDE SEQUENCE [LARGE SCALE GENOMIC DNA]</scope>
    <source>
        <strain evidence="12 13">CGMCC 4.6882</strain>
    </source>
</reference>
<feature type="transmembrane region" description="Helical" evidence="9">
    <location>
        <begin position="313"/>
        <end position="333"/>
    </location>
</feature>
<evidence type="ECO:0000256" key="5">
    <source>
        <dbReference type="ARBA" id="ARBA00022729"/>
    </source>
</evidence>
<dbReference type="EMBL" id="SDWT01000001">
    <property type="protein sequence ID" value="RYB92900.1"/>
    <property type="molecule type" value="Genomic_DNA"/>
</dbReference>
<feature type="transmembrane region" description="Helical" evidence="9">
    <location>
        <begin position="171"/>
        <end position="191"/>
    </location>
</feature>
<dbReference type="GO" id="GO:0042597">
    <property type="term" value="C:periplasmic space"/>
    <property type="evidence" value="ECO:0007669"/>
    <property type="project" value="InterPro"/>
</dbReference>
<dbReference type="InterPro" id="IPR007348">
    <property type="entry name" value="CopC_dom"/>
</dbReference>
<evidence type="ECO:0000256" key="2">
    <source>
        <dbReference type="ARBA" id="ARBA00022475"/>
    </source>
</evidence>
<dbReference type="GO" id="GO:0006825">
    <property type="term" value="P:copper ion transport"/>
    <property type="evidence" value="ECO:0007669"/>
    <property type="project" value="InterPro"/>
</dbReference>
<dbReference type="GO" id="GO:0005975">
    <property type="term" value="P:carbohydrate metabolic process"/>
    <property type="evidence" value="ECO:0007669"/>
    <property type="project" value="UniProtKB-ARBA"/>
</dbReference>
<organism evidence="12 13">
    <name type="scientific">Nocardioides oleivorans</name>
    <dbReference type="NCBI Taxonomy" id="273676"/>
    <lineage>
        <taxon>Bacteria</taxon>
        <taxon>Bacillati</taxon>
        <taxon>Actinomycetota</taxon>
        <taxon>Actinomycetes</taxon>
        <taxon>Propionibacteriales</taxon>
        <taxon>Nocardioidaceae</taxon>
        <taxon>Nocardioides</taxon>
    </lineage>
</organism>
<gene>
    <name evidence="12" type="ORF">EUA93_00145</name>
</gene>
<keyword evidence="3 9" id="KW-0812">Transmembrane</keyword>
<name>A0A4Q2RUT3_9ACTN</name>
<keyword evidence="8 9" id="KW-0472">Membrane</keyword>
<dbReference type="Gene3D" id="2.60.40.1220">
    <property type="match status" value="1"/>
</dbReference>
<dbReference type="PANTHER" id="PTHR34820">
    <property type="entry name" value="INNER MEMBRANE PROTEIN YEBZ"/>
    <property type="match status" value="1"/>
</dbReference>
<comment type="subcellular location">
    <subcellularLocation>
        <location evidence="1">Cell membrane</location>
        <topology evidence="1">Multi-pass membrane protein</topology>
    </subcellularLocation>
</comment>
<dbReference type="InterPro" id="IPR032694">
    <property type="entry name" value="CopC/D"/>
</dbReference>
<dbReference type="Pfam" id="PF05425">
    <property type="entry name" value="CopD"/>
    <property type="match status" value="1"/>
</dbReference>
<feature type="domain" description="CopC" evidence="10">
    <location>
        <begin position="50"/>
        <end position="142"/>
    </location>
</feature>
<dbReference type="GO" id="GO:0046688">
    <property type="term" value="P:response to copper ion"/>
    <property type="evidence" value="ECO:0007669"/>
    <property type="project" value="InterPro"/>
</dbReference>
<feature type="transmembrane region" description="Helical" evidence="9">
    <location>
        <begin position="384"/>
        <end position="407"/>
    </location>
</feature>
<comment type="caution">
    <text evidence="12">The sequence shown here is derived from an EMBL/GenBank/DDBJ whole genome shotgun (WGS) entry which is preliminary data.</text>
</comment>
<feature type="transmembrane region" description="Helical" evidence="9">
    <location>
        <begin position="428"/>
        <end position="451"/>
    </location>
</feature>
<keyword evidence="5" id="KW-0732">Signal</keyword>
<dbReference type="SUPFAM" id="SSF81296">
    <property type="entry name" value="E set domains"/>
    <property type="match status" value="1"/>
</dbReference>
<keyword evidence="6 9" id="KW-1133">Transmembrane helix</keyword>
<dbReference type="GO" id="GO:0005507">
    <property type="term" value="F:copper ion binding"/>
    <property type="evidence" value="ECO:0007669"/>
    <property type="project" value="InterPro"/>
</dbReference>
<keyword evidence="2" id="KW-1003">Cell membrane</keyword>
<sequence>MTDAHPRPGPGRRPGRRSRSRRVVPLLLVALLLPLTSLLVLGSAAPASAHATLVSTDPAEGAVLDAAPDQVTFTFNESVIGVPAGIQVFDATGAVVASTATVREAELVVELEDDVGEGTLVVVWRLVSADGHPIGGSLSFSVGEPSAVVDVPETSADAGTDAPFLLSVVRWLGYLGLLAAAGLAAFSVLFLPREPADDGSRRRLRTAARIAAVVAAVAFWLAVPMVALYQLGLPASALGEGSTWSALSAWEYVVPAAVTAGLGLAVVGLPTSAPDRTRSGLVLAGCAVALAAPSLTGHTRATTPEALVIAVDVLHLVAGALWLGGLLAIGLVLRDLADRDDAGARVLARFSTWASAVLALLVVTGTFTAWRVAGSWSALLETGYGSFLLVKVLIVLVAIVVAAWNRFALLPGLASATARDERRGAASILVRTTLAEAGVLVAVLLVTGFLVDRSPEPDVAVTSPSGEGQSADQVVELDAISADVTLDPLAVGPTTITITLTDDDGRPTEGYESPRLSLSATDVDLGEVALTNLGPGIYAGDLVLPTNGTWEVQVSLRTSEFDNPVKTVRFEVP</sequence>
<evidence type="ECO:0000313" key="13">
    <source>
        <dbReference type="Proteomes" id="UP000294071"/>
    </source>
</evidence>
<feature type="transmembrane region" description="Helical" evidence="9">
    <location>
        <begin position="353"/>
        <end position="372"/>
    </location>
</feature>
<evidence type="ECO:0000256" key="1">
    <source>
        <dbReference type="ARBA" id="ARBA00004651"/>
    </source>
</evidence>
<dbReference type="Gene3D" id="2.60.40.10">
    <property type="entry name" value="Immunoglobulins"/>
    <property type="match status" value="1"/>
</dbReference>
<dbReference type="AlphaFoldDB" id="A0A4Q2RUT3"/>
<dbReference type="PANTHER" id="PTHR34820:SF4">
    <property type="entry name" value="INNER MEMBRANE PROTEIN YEBZ"/>
    <property type="match status" value="1"/>
</dbReference>
<feature type="transmembrane region" description="Helical" evidence="9">
    <location>
        <begin position="252"/>
        <end position="269"/>
    </location>
</feature>
<dbReference type="InterPro" id="IPR013783">
    <property type="entry name" value="Ig-like_fold"/>
</dbReference>
<dbReference type="GO" id="GO:0005886">
    <property type="term" value="C:plasma membrane"/>
    <property type="evidence" value="ECO:0007669"/>
    <property type="project" value="UniProtKB-SubCell"/>
</dbReference>